<feature type="signal peptide" evidence="1">
    <location>
        <begin position="1"/>
        <end position="22"/>
    </location>
</feature>
<evidence type="ECO:0000313" key="2">
    <source>
        <dbReference type="EMBL" id="SOC37750.1"/>
    </source>
</evidence>
<dbReference type="Proteomes" id="UP000219252">
    <property type="component" value="Unassembled WGS sequence"/>
</dbReference>
<keyword evidence="1" id="KW-0732">Signal</keyword>
<keyword evidence="3" id="KW-1185">Reference proteome</keyword>
<proteinExistence type="predicted"/>
<dbReference type="PROSITE" id="PS51257">
    <property type="entry name" value="PROKAR_LIPOPROTEIN"/>
    <property type="match status" value="1"/>
</dbReference>
<dbReference type="EMBL" id="OBQC01000003">
    <property type="protein sequence ID" value="SOC37750.1"/>
    <property type="molecule type" value="Genomic_DNA"/>
</dbReference>
<organism evidence="2 3">
    <name type="scientific">Ureibacillus acetophenoni</name>
    <dbReference type="NCBI Taxonomy" id="614649"/>
    <lineage>
        <taxon>Bacteria</taxon>
        <taxon>Bacillati</taxon>
        <taxon>Bacillota</taxon>
        <taxon>Bacilli</taxon>
        <taxon>Bacillales</taxon>
        <taxon>Caryophanaceae</taxon>
        <taxon>Ureibacillus</taxon>
    </lineage>
</organism>
<sequence length="241" mass="27655">MKNKWKISVMLMVLTLILTGCMYPTDERAENQIPDQVQLDGVQRAIDEFRADTGVLPIKTRDMDTDIFIKYLVDFDKLVPKYLANSPGNSYEKGGIFQYIIWDPENNPTVKLVDLRAADAIRDMNIRFLATKYPTYKEPITTYVYTIDYEKLGMAKEITVPSPYSNNQLPLVVSTDGHVYVDYSIDLNLFIKENNLTPTPGEDIRNLLIEAYPVVPAYSLPYTVNENNEPVFMFDPTKENE</sequence>
<evidence type="ECO:0000313" key="3">
    <source>
        <dbReference type="Proteomes" id="UP000219252"/>
    </source>
</evidence>
<dbReference type="AlphaFoldDB" id="A0A285U740"/>
<accession>A0A285U740</accession>
<reference evidence="3" key="1">
    <citation type="submission" date="2017-08" db="EMBL/GenBank/DDBJ databases">
        <authorList>
            <person name="Varghese N."/>
            <person name="Submissions S."/>
        </authorList>
    </citation>
    <scope>NUCLEOTIDE SEQUENCE [LARGE SCALE GENOMIC DNA]</scope>
    <source>
        <strain evidence="3">JC23</strain>
    </source>
</reference>
<feature type="chain" id="PRO_5038545979" evidence="1">
    <location>
        <begin position="23"/>
        <end position="241"/>
    </location>
</feature>
<gene>
    <name evidence="2" type="ORF">SAMN05877842_103337</name>
</gene>
<protein>
    <submittedName>
        <fullName evidence="2">Uncharacterized protein</fullName>
    </submittedName>
</protein>
<evidence type="ECO:0000256" key="1">
    <source>
        <dbReference type="SAM" id="SignalP"/>
    </source>
</evidence>
<name>A0A285U740_9BACL</name>